<keyword evidence="5 6" id="KW-0472">Membrane</keyword>
<evidence type="ECO:0000256" key="5">
    <source>
        <dbReference type="ARBA" id="ARBA00023136"/>
    </source>
</evidence>
<sequence>MNPTPTTATPRTSKPGQVAAWALWDWGASAYNTIVVTFVIAPYLTEDVAAGAPAGSLSGATWLSIALAAAGLLIALLAPVIGQRADAGGRRKLNLALWSALTILSSAGLFFVADEYSYLWLGLVLMAAGSVFSEFAAVSYNAMLRQISTPATIGKVSGIGWAAGYVGGIGVLLGAYLLFIQPDIGLFGVTADGGLKYRVLAVVAAVWFAVWSIPVLVAVPEIPPTDRAARVGFFASYRVLVRQLRDLYAHSRHTVWFLLASAIFRDGLAAVFAFGAVLARSVYGLSAGDVIIFGVAANVVAAAGAFTAGIIEDRVGPKLIILVSLGGLVAAATVLLFSHGSTLFWIFGLILCLWVGPAQSSSRTFLARLAPPGHEGQLFGLYATTGRAVSFLAPSLFGLFAGLFASDRMGIIGIALVLLAGAVALLPVRSPVRESATL</sequence>
<keyword evidence="9" id="KW-1185">Reference proteome</keyword>
<evidence type="ECO:0000313" key="8">
    <source>
        <dbReference type="EMBL" id="NYE75632.1"/>
    </source>
</evidence>
<feature type="transmembrane region" description="Helical" evidence="6">
    <location>
        <begin position="343"/>
        <end position="366"/>
    </location>
</feature>
<keyword evidence="2" id="KW-0813">Transport</keyword>
<reference evidence="8 9" key="1">
    <citation type="submission" date="2020-07" db="EMBL/GenBank/DDBJ databases">
        <title>Sequencing the genomes of 1000 actinobacteria strains.</title>
        <authorList>
            <person name="Klenk H.-P."/>
        </authorList>
    </citation>
    <scope>NUCLEOTIDE SEQUENCE [LARGE SCALE GENOMIC DNA]</scope>
    <source>
        <strain evidence="8 9">DSM 22083</strain>
    </source>
</reference>
<dbReference type="Gene3D" id="1.20.1250.20">
    <property type="entry name" value="MFS general substrate transporter like domains"/>
    <property type="match status" value="1"/>
</dbReference>
<dbReference type="GO" id="GO:0022857">
    <property type="term" value="F:transmembrane transporter activity"/>
    <property type="evidence" value="ECO:0007669"/>
    <property type="project" value="InterPro"/>
</dbReference>
<dbReference type="Pfam" id="PF11700">
    <property type="entry name" value="ATG22"/>
    <property type="match status" value="1"/>
</dbReference>
<feature type="transmembrane region" description="Helical" evidence="6">
    <location>
        <begin position="199"/>
        <end position="219"/>
    </location>
</feature>
<gene>
    <name evidence="8" type="ORF">BKA15_006961</name>
</gene>
<name>A0A7Y9LF28_9ACTN</name>
<protein>
    <submittedName>
        <fullName evidence="8">UMF1 family MFS transporter</fullName>
    </submittedName>
</protein>
<feature type="transmembrane region" description="Helical" evidence="6">
    <location>
        <begin position="378"/>
        <end position="403"/>
    </location>
</feature>
<evidence type="ECO:0000256" key="3">
    <source>
        <dbReference type="ARBA" id="ARBA00022692"/>
    </source>
</evidence>
<organism evidence="8 9">
    <name type="scientific">Microlunatus parietis</name>
    <dbReference type="NCBI Taxonomy" id="682979"/>
    <lineage>
        <taxon>Bacteria</taxon>
        <taxon>Bacillati</taxon>
        <taxon>Actinomycetota</taxon>
        <taxon>Actinomycetes</taxon>
        <taxon>Propionibacteriales</taxon>
        <taxon>Propionibacteriaceae</taxon>
        <taxon>Microlunatus</taxon>
    </lineage>
</organism>
<evidence type="ECO:0000256" key="4">
    <source>
        <dbReference type="ARBA" id="ARBA00022989"/>
    </source>
</evidence>
<dbReference type="InterPro" id="IPR020846">
    <property type="entry name" value="MFS_dom"/>
</dbReference>
<feature type="transmembrane region" description="Helical" evidence="6">
    <location>
        <begin position="61"/>
        <end position="81"/>
    </location>
</feature>
<dbReference type="PANTHER" id="PTHR23519:SF1">
    <property type="entry name" value="AUTOPHAGY-RELATED PROTEIN 22"/>
    <property type="match status" value="1"/>
</dbReference>
<feature type="transmembrane region" description="Helical" evidence="6">
    <location>
        <begin position="319"/>
        <end position="337"/>
    </location>
</feature>
<dbReference type="InterPro" id="IPR050495">
    <property type="entry name" value="ATG22/LtaA_families"/>
</dbReference>
<comment type="caution">
    <text evidence="8">The sequence shown here is derived from an EMBL/GenBank/DDBJ whole genome shotgun (WGS) entry which is preliminary data.</text>
</comment>
<evidence type="ECO:0000256" key="2">
    <source>
        <dbReference type="ARBA" id="ARBA00022448"/>
    </source>
</evidence>
<dbReference type="GO" id="GO:0005886">
    <property type="term" value="C:plasma membrane"/>
    <property type="evidence" value="ECO:0007669"/>
    <property type="project" value="UniProtKB-SubCell"/>
</dbReference>
<feature type="transmembrane region" description="Helical" evidence="6">
    <location>
        <begin position="93"/>
        <end position="112"/>
    </location>
</feature>
<dbReference type="AlphaFoldDB" id="A0A7Y9LF28"/>
<dbReference type="PANTHER" id="PTHR23519">
    <property type="entry name" value="AUTOPHAGY-RELATED PROTEIN 22"/>
    <property type="match status" value="1"/>
</dbReference>
<evidence type="ECO:0000256" key="1">
    <source>
        <dbReference type="ARBA" id="ARBA00004651"/>
    </source>
</evidence>
<feature type="transmembrane region" description="Helical" evidence="6">
    <location>
        <begin position="21"/>
        <end position="41"/>
    </location>
</feature>
<evidence type="ECO:0000259" key="7">
    <source>
        <dbReference type="PROSITE" id="PS50850"/>
    </source>
</evidence>
<comment type="subcellular location">
    <subcellularLocation>
        <location evidence="1">Cell membrane</location>
        <topology evidence="1">Multi-pass membrane protein</topology>
    </subcellularLocation>
</comment>
<keyword evidence="3 6" id="KW-0812">Transmembrane</keyword>
<accession>A0A7Y9LF28</accession>
<dbReference type="PROSITE" id="PS50850">
    <property type="entry name" value="MFS"/>
    <property type="match status" value="1"/>
</dbReference>
<dbReference type="InterPro" id="IPR036259">
    <property type="entry name" value="MFS_trans_sf"/>
</dbReference>
<dbReference type="EMBL" id="JACCBU010000001">
    <property type="protein sequence ID" value="NYE75632.1"/>
    <property type="molecule type" value="Genomic_DNA"/>
</dbReference>
<dbReference type="InterPro" id="IPR024671">
    <property type="entry name" value="Atg22-like"/>
</dbReference>
<feature type="transmembrane region" description="Helical" evidence="6">
    <location>
        <begin position="409"/>
        <end position="428"/>
    </location>
</feature>
<evidence type="ECO:0000313" key="9">
    <source>
        <dbReference type="Proteomes" id="UP000569914"/>
    </source>
</evidence>
<keyword evidence="4 6" id="KW-1133">Transmembrane helix</keyword>
<dbReference type="SUPFAM" id="SSF103473">
    <property type="entry name" value="MFS general substrate transporter"/>
    <property type="match status" value="1"/>
</dbReference>
<feature type="transmembrane region" description="Helical" evidence="6">
    <location>
        <begin position="255"/>
        <end position="278"/>
    </location>
</feature>
<dbReference type="RefSeq" id="WP_179758107.1">
    <property type="nucleotide sequence ID" value="NZ_JACCBU010000001.1"/>
</dbReference>
<feature type="transmembrane region" description="Helical" evidence="6">
    <location>
        <begin position="290"/>
        <end position="312"/>
    </location>
</feature>
<dbReference type="Proteomes" id="UP000569914">
    <property type="component" value="Unassembled WGS sequence"/>
</dbReference>
<feature type="domain" description="Major facilitator superfamily (MFS) profile" evidence="7">
    <location>
        <begin position="18"/>
        <end position="433"/>
    </location>
</feature>
<proteinExistence type="predicted"/>
<feature type="transmembrane region" description="Helical" evidence="6">
    <location>
        <begin position="118"/>
        <end position="138"/>
    </location>
</feature>
<feature type="transmembrane region" description="Helical" evidence="6">
    <location>
        <begin position="159"/>
        <end position="179"/>
    </location>
</feature>
<evidence type="ECO:0000256" key="6">
    <source>
        <dbReference type="SAM" id="Phobius"/>
    </source>
</evidence>